<dbReference type="GeneID" id="115729354"/>
<evidence type="ECO:0000256" key="2">
    <source>
        <dbReference type="ARBA" id="ARBA00022801"/>
    </source>
</evidence>
<dbReference type="EC" id="3.2.2.6" evidence="1"/>
<dbReference type="GO" id="GO:0007165">
    <property type="term" value="P:signal transduction"/>
    <property type="evidence" value="ECO:0007669"/>
    <property type="project" value="InterPro"/>
</dbReference>
<dbReference type="Gene3D" id="3.40.50.10140">
    <property type="entry name" value="Toll/interleukin-1 receptor homology (TIR) domain"/>
    <property type="match status" value="1"/>
</dbReference>
<name>A0A8B8N0Y3_9MYRT</name>
<dbReference type="AlphaFoldDB" id="A0A8B8N0Y3"/>
<dbReference type="RefSeq" id="XP_030515759.2">
    <property type="nucleotide sequence ID" value="XM_030659899.2"/>
</dbReference>
<evidence type="ECO:0000256" key="4">
    <source>
        <dbReference type="ARBA" id="ARBA00047304"/>
    </source>
</evidence>
<dbReference type="KEGG" id="rarg:115729354"/>
<keyword evidence="2" id="KW-0378">Hydrolase</keyword>
<reference evidence="7" key="1">
    <citation type="submission" date="2025-08" db="UniProtKB">
        <authorList>
            <consortium name="RefSeq"/>
        </authorList>
    </citation>
    <scope>IDENTIFICATION</scope>
    <source>
        <tissue evidence="7">Leaf</tissue>
    </source>
</reference>
<sequence>MGKKEMNIAPDLSEGQLWRWPPARAWPHGFRARIVVERDDKTGGEFWKTTNNEEKECPRNYNTRPSVLAFLQVPAAEHEHGPSALPRVPELRRRRHSDWFRRFPLQQPGSCWVHVFRHDDMLPVGKQIGQENLWAIRRCRIAVPIVSEQYAQSNWCIRELIEIVCCHRHYGKLVFPIFYQLEVEDVRDQLGSFKKALCTLKKQSSTEEMQEWREALTFVARIKGWISKTVANGHEGELVKMVVAKVSSELKTTWIERLPMFPILMSNYYRIIASCRIKEEKIIAKCSWPFVTLILDSTCCLPLHQPCARSLQEDMLQLKVNELIHGYIFERWERGLKEVESSHEWARRGTRKTGRQGGFKVVE</sequence>
<evidence type="ECO:0000256" key="1">
    <source>
        <dbReference type="ARBA" id="ARBA00011982"/>
    </source>
</evidence>
<dbReference type="InterPro" id="IPR035897">
    <property type="entry name" value="Toll_tir_struct_dom_sf"/>
</dbReference>
<comment type="catalytic activity">
    <reaction evidence="4">
        <text>NAD(+) + H2O = ADP-D-ribose + nicotinamide + H(+)</text>
        <dbReference type="Rhea" id="RHEA:16301"/>
        <dbReference type="ChEBI" id="CHEBI:15377"/>
        <dbReference type="ChEBI" id="CHEBI:15378"/>
        <dbReference type="ChEBI" id="CHEBI:17154"/>
        <dbReference type="ChEBI" id="CHEBI:57540"/>
        <dbReference type="ChEBI" id="CHEBI:57967"/>
        <dbReference type="EC" id="3.2.2.6"/>
    </reaction>
    <physiologicalReaction direction="left-to-right" evidence="4">
        <dbReference type="Rhea" id="RHEA:16302"/>
    </physiologicalReaction>
</comment>
<gene>
    <name evidence="7" type="primary">LOC115729354</name>
</gene>
<dbReference type="GO" id="GO:0061809">
    <property type="term" value="F:NAD+ nucleosidase activity, cyclic ADP-ribose generating"/>
    <property type="evidence" value="ECO:0007669"/>
    <property type="project" value="UniProtKB-EC"/>
</dbReference>
<dbReference type="PROSITE" id="PS50104">
    <property type="entry name" value="TIR"/>
    <property type="match status" value="1"/>
</dbReference>
<protein>
    <recommendedName>
        <fullName evidence="1">ADP-ribosyl cyclase/cyclic ADP-ribose hydrolase</fullName>
        <ecNumber evidence="1">3.2.2.6</ecNumber>
    </recommendedName>
</protein>
<dbReference type="InterPro" id="IPR000157">
    <property type="entry name" value="TIR_dom"/>
</dbReference>
<feature type="domain" description="TIR" evidence="5">
    <location>
        <begin position="84"/>
        <end position="250"/>
    </location>
</feature>
<evidence type="ECO:0000313" key="7">
    <source>
        <dbReference type="RefSeq" id="XP_030515759.2"/>
    </source>
</evidence>
<dbReference type="SUPFAM" id="SSF52200">
    <property type="entry name" value="Toll/Interleukin receptor TIR domain"/>
    <property type="match status" value="1"/>
</dbReference>
<evidence type="ECO:0000313" key="6">
    <source>
        <dbReference type="Proteomes" id="UP000827889"/>
    </source>
</evidence>
<proteinExistence type="predicted"/>
<dbReference type="PANTHER" id="PTHR32009:SF39">
    <property type="entry name" value="TIR DOMAIN-CONTAINING PROTEIN"/>
    <property type="match status" value="1"/>
</dbReference>
<accession>A0A8B8N0Y3</accession>
<dbReference type="PANTHER" id="PTHR32009">
    <property type="entry name" value="TMV RESISTANCE PROTEIN N-LIKE"/>
    <property type="match status" value="1"/>
</dbReference>
<evidence type="ECO:0000259" key="5">
    <source>
        <dbReference type="PROSITE" id="PS50104"/>
    </source>
</evidence>
<organism evidence="6 7">
    <name type="scientific">Rhodamnia argentea</name>
    <dbReference type="NCBI Taxonomy" id="178133"/>
    <lineage>
        <taxon>Eukaryota</taxon>
        <taxon>Viridiplantae</taxon>
        <taxon>Streptophyta</taxon>
        <taxon>Embryophyta</taxon>
        <taxon>Tracheophyta</taxon>
        <taxon>Spermatophyta</taxon>
        <taxon>Magnoliopsida</taxon>
        <taxon>eudicotyledons</taxon>
        <taxon>Gunneridae</taxon>
        <taxon>Pentapetalae</taxon>
        <taxon>rosids</taxon>
        <taxon>malvids</taxon>
        <taxon>Myrtales</taxon>
        <taxon>Myrtaceae</taxon>
        <taxon>Myrtoideae</taxon>
        <taxon>Myrteae</taxon>
        <taxon>Australasian group</taxon>
        <taxon>Rhodamnia</taxon>
    </lineage>
</organism>
<dbReference type="Proteomes" id="UP000827889">
    <property type="component" value="Chromosome 9"/>
</dbReference>
<evidence type="ECO:0000256" key="3">
    <source>
        <dbReference type="ARBA" id="ARBA00023027"/>
    </source>
</evidence>
<dbReference type="SMART" id="SM00255">
    <property type="entry name" value="TIR"/>
    <property type="match status" value="1"/>
</dbReference>
<keyword evidence="6" id="KW-1185">Reference proteome</keyword>
<keyword evidence="3" id="KW-0520">NAD</keyword>
<dbReference type="Pfam" id="PF01582">
    <property type="entry name" value="TIR"/>
    <property type="match status" value="1"/>
</dbReference>